<dbReference type="Gene3D" id="3.40.630.30">
    <property type="match status" value="1"/>
</dbReference>
<dbReference type="EMBL" id="JASWJB010000160">
    <property type="protein sequence ID" value="KAK2594665.1"/>
    <property type="molecule type" value="Genomic_DNA"/>
</dbReference>
<dbReference type="GO" id="GO:0016747">
    <property type="term" value="F:acyltransferase activity, transferring groups other than amino-acyl groups"/>
    <property type="evidence" value="ECO:0007669"/>
    <property type="project" value="InterPro"/>
</dbReference>
<dbReference type="PROSITE" id="PS51186">
    <property type="entry name" value="GNAT"/>
    <property type="match status" value="1"/>
</dbReference>
<dbReference type="AlphaFoldDB" id="A0AAJ0CKC4"/>
<dbReference type="Pfam" id="PF13508">
    <property type="entry name" value="Acetyltransf_7"/>
    <property type="match status" value="1"/>
</dbReference>
<dbReference type="PANTHER" id="PTHR43617:SF2">
    <property type="entry name" value="UPF0039 PROTEIN SLL0451"/>
    <property type="match status" value="1"/>
</dbReference>
<organism evidence="2 3">
    <name type="scientific">Conoideocrella luteorostrata</name>
    <dbReference type="NCBI Taxonomy" id="1105319"/>
    <lineage>
        <taxon>Eukaryota</taxon>
        <taxon>Fungi</taxon>
        <taxon>Dikarya</taxon>
        <taxon>Ascomycota</taxon>
        <taxon>Pezizomycotina</taxon>
        <taxon>Sordariomycetes</taxon>
        <taxon>Hypocreomycetidae</taxon>
        <taxon>Hypocreales</taxon>
        <taxon>Clavicipitaceae</taxon>
        <taxon>Conoideocrella</taxon>
    </lineage>
</organism>
<feature type="domain" description="N-acetyltransferase" evidence="1">
    <location>
        <begin position="3"/>
        <end position="181"/>
    </location>
</feature>
<keyword evidence="3" id="KW-1185">Reference proteome</keyword>
<accession>A0AAJ0CKC4</accession>
<sequence length="193" mass="21523">MAVIIRKETPSDVMGIEYLTRQAFRERPNKEEQIVNDLRAAKALKLSLVAAFEKNSAPNSNEPQEQDESIGRGQIVGHVAFSPVRITATNLNSENDENRQGWIGLGPLSVDPSYQRQGIGTRLVQTGLQMVKDSGARGCVLLGNPRYYERFGFENTSNLRVEGVPQKHFMVLAFRDTIPRGTVSFHDAFSQSM</sequence>
<dbReference type="CDD" id="cd04301">
    <property type="entry name" value="NAT_SF"/>
    <property type="match status" value="1"/>
</dbReference>
<protein>
    <recommendedName>
        <fullName evidence="1">N-acetyltransferase domain-containing protein</fullName>
    </recommendedName>
</protein>
<dbReference type="InterPro" id="IPR000182">
    <property type="entry name" value="GNAT_dom"/>
</dbReference>
<evidence type="ECO:0000313" key="3">
    <source>
        <dbReference type="Proteomes" id="UP001251528"/>
    </source>
</evidence>
<dbReference type="InterPro" id="IPR050276">
    <property type="entry name" value="MshD_Acetyltransferase"/>
</dbReference>
<dbReference type="PANTHER" id="PTHR43617">
    <property type="entry name" value="L-AMINO ACID N-ACETYLTRANSFERASE"/>
    <property type="match status" value="1"/>
</dbReference>
<dbReference type="SUPFAM" id="SSF55729">
    <property type="entry name" value="Acyl-CoA N-acyltransferases (Nat)"/>
    <property type="match status" value="1"/>
</dbReference>
<dbReference type="Proteomes" id="UP001251528">
    <property type="component" value="Unassembled WGS sequence"/>
</dbReference>
<name>A0AAJ0CKC4_9HYPO</name>
<comment type="caution">
    <text evidence="2">The sequence shown here is derived from an EMBL/GenBank/DDBJ whole genome shotgun (WGS) entry which is preliminary data.</text>
</comment>
<proteinExistence type="predicted"/>
<evidence type="ECO:0000313" key="2">
    <source>
        <dbReference type="EMBL" id="KAK2594665.1"/>
    </source>
</evidence>
<reference evidence="2" key="1">
    <citation type="submission" date="2023-06" db="EMBL/GenBank/DDBJ databases">
        <title>Conoideocrella luteorostrata (Hypocreales: Clavicipitaceae), a potential biocontrol fungus for elongate hemlock scale in United States Christmas tree production areas.</title>
        <authorList>
            <person name="Barrett H."/>
            <person name="Lovett B."/>
            <person name="Macias A.M."/>
            <person name="Stajich J.E."/>
            <person name="Kasson M.T."/>
        </authorList>
    </citation>
    <scope>NUCLEOTIDE SEQUENCE</scope>
    <source>
        <strain evidence="2">ARSEF 14590</strain>
    </source>
</reference>
<dbReference type="InterPro" id="IPR016181">
    <property type="entry name" value="Acyl_CoA_acyltransferase"/>
</dbReference>
<gene>
    <name evidence="2" type="ORF">QQS21_007641</name>
</gene>
<evidence type="ECO:0000259" key="1">
    <source>
        <dbReference type="PROSITE" id="PS51186"/>
    </source>
</evidence>